<dbReference type="GO" id="GO:0016020">
    <property type="term" value="C:membrane"/>
    <property type="evidence" value="ECO:0007669"/>
    <property type="project" value="InterPro"/>
</dbReference>
<accession>A0A3B0T233</accession>
<evidence type="ECO:0000259" key="4">
    <source>
        <dbReference type="PROSITE" id="PS50111"/>
    </source>
</evidence>
<organism evidence="5">
    <name type="scientific">hydrothermal vent metagenome</name>
    <dbReference type="NCBI Taxonomy" id="652676"/>
    <lineage>
        <taxon>unclassified sequences</taxon>
        <taxon>metagenomes</taxon>
        <taxon>ecological metagenomes</taxon>
    </lineage>
</organism>
<feature type="domain" description="Methyl-accepting transducer" evidence="4">
    <location>
        <begin position="318"/>
        <end position="563"/>
    </location>
</feature>
<reference evidence="5" key="1">
    <citation type="submission" date="2018-06" db="EMBL/GenBank/DDBJ databases">
        <authorList>
            <person name="Zhirakovskaya E."/>
        </authorList>
    </citation>
    <scope>NUCLEOTIDE SEQUENCE</scope>
</reference>
<evidence type="ECO:0000256" key="1">
    <source>
        <dbReference type="SAM" id="Coils"/>
    </source>
</evidence>
<evidence type="ECO:0000313" key="5">
    <source>
        <dbReference type="EMBL" id="VAW01016.1"/>
    </source>
</evidence>
<feature type="compositionally biased region" description="Basic and acidic residues" evidence="2">
    <location>
        <begin position="618"/>
        <end position="646"/>
    </location>
</feature>
<feature type="compositionally biased region" description="Basic and acidic residues" evidence="2">
    <location>
        <begin position="657"/>
        <end position="672"/>
    </location>
</feature>
<keyword evidence="1" id="KW-0175">Coiled coil</keyword>
<sequence>MRPATDLTDKIPSPPAKNIAQPIGGPAKIRYAGTSSPPEWGLSDQSDDINALEADAEDAAEGAPRMRFQGIVEAEKPTSVTAGDIDAIEPIVHNERRWNAMSRQISQVSRLTALFVFFSFMVGTPLGNYFAHLQLNGSAEGWNPLAAFGFETVMFAFVVPVLVLLIGYALSRMATMLNAAESIAAAAQQMTTPDVTAARNADTVGAVVQGHIEALNEGLDGALARLASVESMIRDHVAAIELAGDAIEQKATGAVERVADERSRLMDLTESLNAHADSFAAAIAERAKASIEALNTADTISGRAEREFDERLTGLEAAAERALTSFESLRDALRDTDETMRQSAESIEAAASDTQQATAQAKAAADAAAESAARNAANVAASANQASAQAKQAANEAIQTATEEAERAAASAVEAAAEETAKIQDAAAKTIGDISEATKEAVDAARADAGEATRAAEEVAEAARKTSEAVKAASSDVVAASEEARKTSEQAAQLSEAATAQIEERNKALADARAALEKENARLEALIGEQRKRAERLANAIADQTERLSELAETQLREQQAVAERTEAEAKAHADKQAQERAAQDKAAAEEANAAKLEAERQAEAEAEAQQAAEALAEAERQAAKKAEEDAKKAAEEERLAAERRAAKTAPELALTAKDKPTKPKSAKDRSAKKPNGAARLEELARDIAERRPRRGSRRRKEPPVEGSLNTDEVAADPKRSKGDVSWREILDAADDAAPLELGPASRKTPVEARDEAANAIRIISSLQAFTYELETRLYGDPPPALQERYDRGDRNVFANRLLRLNEADVKRRIRNESARDQKFEGGVHDFLQSFEKLLEDATTSETADEELEEYLSSPLGRVYLLIGATVGYFA</sequence>
<feature type="transmembrane region" description="Helical" evidence="3">
    <location>
        <begin position="145"/>
        <end position="170"/>
    </location>
</feature>
<feature type="region of interest" description="Disordered" evidence="2">
    <location>
        <begin position="564"/>
        <end position="723"/>
    </location>
</feature>
<keyword evidence="3" id="KW-0812">Transmembrane</keyword>
<dbReference type="InterPro" id="IPR004089">
    <property type="entry name" value="MCPsignal_dom"/>
</dbReference>
<feature type="compositionally biased region" description="Basic and acidic residues" evidence="2">
    <location>
        <begin position="680"/>
        <end position="691"/>
    </location>
</feature>
<feature type="coiled-coil region" evidence="1">
    <location>
        <begin position="391"/>
        <end position="418"/>
    </location>
</feature>
<feature type="region of interest" description="Disordered" evidence="2">
    <location>
        <begin position="1"/>
        <end position="48"/>
    </location>
</feature>
<dbReference type="GO" id="GO:0007165">
    <property type="term" value="P:signal transduction"/>
    <property type="evidence" value="ECO:0007669"/>
    <property type="project" value="InterPro"/>
</dbReference>
<dbReference type="EMBL" id="UOEH01000323">
    <property type="protein sequence ID" value="VAW01016.1"/>
    <property type="molecule type" value="Genomic_DNA"/>
</dbReference>
<dbReference type="PROSITE" id="PS50111">
    <property type="entry name" value="CHEMOTAXIS_TRANSDUC_2"/>
    <property type="match status" value="1"/>
</dbReference>
<keyword evidence="5" id="KW-0675">Receptor</keyword>
<feature type="transmembrane region" description="Helical" evidence="3">
    <location>
        <begin position="111"/>
        <end position="133"/>
    </location>
</feature>
<evidence type="ECO:0000256" key="2">
    <source>
        <dbReference type="SAM" id="MobiDB-lite"/>
    </source>
</evidence>
<keyword evidence="3" id="KW-0472">Membrane</keyword>
<name>A0A3B0T233_9ZZZZ</name>
<dbReference type="AlphaFoldDB" id="A0A3B0T233"/>
<gene>
    <name evidence="5" type="ORF">MNBD_ALPHA05-165</name>
</gene>
<keyword evidence="3" id="KW-1133">Transmembrane helix</keyword>
<feature type="compositionally biased region" description="Basic and acidic residues" evidence="2">
    <location>
        <begin position="564"/>
        <end position="589"/>
    </location>
</feature>
<proteinExistence type="predicted"/>
<evidence type="ECO:0000256" key="3">
    <source>
        <dbReference type="SAM" id="Phobius"/>
    </source>
</evidence>
<protein>
    <submittedName>
        <fullName evidence="5">Methyl-accepting chemotaxis protein I (Serine chemoreceptor protein)</fullName>
    </submittedName>
</protein>
<feature type="compositionally biased region" description="Basic residues" evidence="2">
    <location>
        <begin position="692"/>
        <end position="701"/>
    </location>
</feature>